<proteinExistence type="predicted"/>
<evidence type="ECO:0000313" key="2">
    <source>
        <dbReference type="Ensembl" id="ENSCUSP00005015854.1"/>
    </source>
</evidence>
<sequence>MTKIFPVQTAQPDSLLARPGPAAALAAAPHLPAEPARPRRPLRPGPSRAAGPGGRSLPPRGPQEPCCPAGALLSPPR</sequence>
<accession>A0A8C3UK94</accession>
<dbReference type="Proteomes" id="UP000694563">
    <property type="component" value="Chromosome 22"/>
</dbReference>
<feature type="compositionally biased region" description="Low complexity" evidence="1">
    <location>
        <begin position="15"/>
        <end position="34"/>
    </location>
</feature>
<organism evidence="2 3">
    <name type="scientific">Catharus ustulatus</name>
    <name type="common">Russet-backed thrush</name>
    <name type="synonym">Hylocichla ustulatus</name>
    <dbReference type="NCBI Taxonomy" id="91951"/>
    <lineage>
        <taxon>Eukaryota</taxon>
        <taxon>Metazoa</taxon>
        <taxon>Chordata</taxon>
        <taxon>Craniata</taxon>
        <taxon>Vertebrata</taxon>
        <taxon>Euteleostomi</taxon>
        <taxon>Archelosauria</taxon>
        <taxon>Archosauria</taxon>
        <taxon>Dinosauria</taxon>
        <taxon>Saurischia</taxon>
        <taxon>Theropoda</taxon>
        <taxon>Coelurosauria</taxon>
        <taxon>Aves</taxon>
        <taxon>Neognathae</taxon>
        <taxon>Neoaves</taxon>
        <taxon>Telluraves</taxon>
        <taxon>Australaves</taxon>
        <taxon>Passeriformes</taxon>
        <taxon>Turdidae</taxon>
        <taxon>Catharus</taxon>
    </lineage>
</organism>
<name>A0A8C3UK94_CATUS</name>
<evidence type="ECO:0000256" key="1">
    <source>
        <dbReference type="SAM" id="MobiDB-lite"/>
    </source>
</evidence>
<keyword evidence="3" id="KW-1185">Reference proteome</keyword>
<feature type="compositionally biased region" description="Low complexity" evidence="1">
    <location>
        <begin position="45"/>
        <end position="58"/>
    </location>
</feature>
<protein>
    <submittedName>
        <fullName evidence="2">Uncharacterized protein</fullName>
    </submittedName>
</protein>
<reference evidence="2" key="1">
    <citation type="submission" date="2020-10" db="EMBL/GenBank/DDBJ databases">
        <title>Catharus ustulatus (Swainson's thrush) genome, bCatUst1, primary haplotype v2.</title>
        <authorList>
            <person name="Delmore K."/>
            <person name="Vafadar M."/>
            <person name="Formenti G."/>
            <person name="Chow W."/>
            <person name="Pelan S."/>
            <person name="Howe K."/>
            <person name="Rhie A."/>
            <person name="Mountcastle J."/>
            <person name="Haase B."/>
            <person name="Fedrigo O."/>
            <person name="Jarvis E.D."/>
        </authorList>
    </citation>
    <scope>NUCLEOTIDE SEQUENCE [LARGE SCALE GENOMIC DNA]</scope>
</reference>
<reference evidence="2" key="2">
    <citation type="submission" date="2025-08" db="UniProtKB">
        <authorList>
            <consortium name="Ensembl"/>
        </authorList>
    </citation>
    <scope>IDENTIFICATION</scope>
</reference>
<dbReference type="AlphaFoldDB" id="A0A8C3UK94"/>
<evidence type="ECO:0000313" key="3">
    <source>
        <dbReference type="Proteomes" id="UP000694563"/>
    </source>
</evidence>
<feature type="region of interest" description="Disordered" evidence="1">
    <location>
        <begin position="1"/>
        <end position="77"/>
    </location>
</feature>
<dbReference type="Ensembl" id="ENSCUST00005016461.1">
    <property type="protein sequence ID" value="ENSCUSP00005015854.1"/>
    <property type="gene ID" value="ENSCUSG00005010194.1"/>
</dbReference>
<reference evidence="2" key="3">
    <citation type="submission" date="2025-09" db="UniProtKB">
        <authorList>
            <consortium name="Ensembl"/>
        </authorList>
    </citation>
    <scope>IDENTIFICATION</scope>
</reference>